<keyword evidence="1" id="KW-0812">Transmembrane</keyword>
<evidence type="ECO:0000313" key="3">
    <source>
        <dbReference type="Proteomes" id="UP000010824"/>
    </source>
</evidence>
<dbReference type="RefSeq" id="WP_015285507.1">
    <property type="nucleotide sequence ID" value="NC_019943.1"/>
</dbReference>
<dbReference type="KEGG" id="mfo:Metfor_1511"/>
<gene>
    <name evidence="2" type="ordered locus">Metfor_1511</name>
</gene>
<name>L0HHI2_METFS</name>
<dbReference type="AlphaFoldDB" id="L0HHI2"/>
<dbReference type="Proteomes" id="UP000010824">
    <property type="component" value="Chromosome"/>
</dbReference>
<evidence type="ECO:0008006" key="4">
    <source>
        <dbReference type="Google" id="ProtNLM"/>
    </source>
</evidence>
<organism evidence="2 3">
    <name type="scientific">Methanoregula formicica (strain DSM 22288 / NBRC 105244 / SMSP)</name>
    <dbReference type="NCBI Taxonomy" id="593750"/>
    <lineage>
        <taxon>Archaea</taxon>
        <taxon>Methanobacteriati</taxon>
        <taxon>Methanobacteriota</taxon>
        <taxon>Stenosarchaea group</taxon>
        <taxon>Methanomicrobia</taxon>
        <taxon>Methanomicrobiales</taxon>
        <taxon>Methanoregulaceae</taxon>
        <taxon>Methanoregula</taxon>
    </lineage>
</organism>
<evidence type="ECO:0000256" key="1">
    <source>
        <dbReference type="SAM" id="Phobius"/>
    </source>
</evidence>
<dbReference type="GeneID" id="14307900"/>
<dbReference type="eggNOG" id="arCOG01824">
    <property type="taxonomic scope" value="Archaea"/>
</dbReference>
<keyword evidence="1" id="KW-1133">Transmembrane helix</keyword>
<keyword evidence="1" id="KW-0472">Membrane</keyword>
<proteinExistence type="predicted"/>
<reference evidence="3" key="1">
    <citation type="submission" date="2011-12" db="EMBL/GenBank/DDBJ databases">
        <title>Complete sequence of Methanoregula formicicum SMSP.</title>
        <authorList>
            <person name="Lucas S."/>
            <person name="Han J."/>
            <person name="Lapidus A."/>
            <person name="Cheng J.-F."/>
            <person name="Goodwin L."/>
            <person name="Pitluck S."/>
            <person name="Peters L."/>
            <person name="Ovchinnikova G."/>
            <person name="Teshima H."/>
            <person name="Detter J.C."/>
            <person name="Han C."/>
            <person name="Tapia R."/>
            <person name="Land M."/>
            <person name="Hauser L."/>
            <person name="Kyrpides N."/>
            <person name="Ivanova N."/>
            <person name="Pagani I."/>
            <person name="Imachi H."/>
            <person name="Tamaki H."/>
            <person name="Sekiguchi Y."/>
            <person name="Kamagata Y."/>
            <person name="Cadillo-Quiroz H."/>
            <person name="Zinder S."/>
            <person name="Liu W.-T."/>
            <person name="Woyke T."/>
        </authorList>
    </citation>
    <scope>NUCLEOTIDE SEQUENCE [LARGE SCALE GENOMIC DNA]</scope>
    <source>
        <strain evidence="3">DSM 22288 / NBRC 105244 / SMSP</strain>
    </source>
</reference>
<sequence length="174" mass="19142" precursor="true">MAVAEIIGSAVGVLLLVVVAYLLVGGTLSTAETVVAAQKDITLLQEARLGTKIDISDISGPVGGLMNFTVSNNGTTSINDMQHMDVILFDQTNGYRYYYYAKNDSYPLESLDPKDLFEYEWTDTTYTNDYIHYRQLDPGVTMKVEVKLPTDTKPVSIQVITSNGISAYKNVNVP</sequence>
<dbReference type="EMBL" id="CP003167">
    <property type="protein sequence ID" value="AGB02544.1"/>
    <property type="molecule type" value="Genomic_DNA"/>
</dbReference>
<evidence type="ECO:0000313" key="2">
    <source>
        <dbReference type="EMBL" id="AGB02544.1"/>
    </source>
</evidence>
<keyword evidence="3" id="KW-1185">Reference proteome</keyword>
<dbReference type="HOGENOM" id="CLU_131313_0_0_2"/>
<protein>
    <recommendedName>
        <fullName evidence="4">Flagellin</fullName>
    </recommendedName>
</protein>
<dbReference type="InParanoid" id="L0HHI2"/>
<reference evidence="2 3" key="2">
    <citation type="journal article" date="2014" name="Genome Announc.">
        <title>Complete Genome Sequence of Methanoregula formicica SMSPT, a Mesophilic Hydrogenotrophic Methanogen Isolated from a Methanogenic Upflow Anaerobic Sludge Blanket Reactor.</title>
        <authorList>
            <person name="Yamamoto K."/>
            <person name="Tamaki H."/>
            <person name="Cadillo-Quiroz H."/>
            <person name="Imachi H."/>
            <person name="Kyrpides N."/>
            <person name="Woyke T."/>
            <person name="Goodwin L."/>
            <person name="Zinder S.H."/>
            <person name="Kamagata Y."/>
            <person name="Liu W.T."/>
        </authorList>
    </citation>
    <scope>NUCLEOTIDE SEQUENCE [LARGE SCALE GENOMIC DNA]</scope>
    <source>
        <strain evidence="3">DSM 22288 / NBRC 105244 / SMSP</strain>
    </source>
</reference>
<accession>L0HHI2</accession>
<dbReference type="STRING" id="593750.Metfor_1511"/>
<feature type="transmembrane region" description="Helical" evidence="1">
    <location>
        <begin position="6"/>
        <end position="24"/>
    </location>
</feature>